<comment type="caution">
    <text evidence="2">The sequence shown here is derived from an EMBL/GenBank/DDBJ whole genome shotgun (WGS) entry which is preliminary data.</text>
</comment>
<dbReference type="Proteomes" id="UP000249808">
    <property type="component" value="Unassembled WGS sequence"/>
</dbReference>
<feature type="region of interest" description="Disordered" evidence="1">
    <location>
        <begin position="1"/>
        <end position="67"/>
    </location>
</feature>
<sequence>MFKNPKNSSNSKTKNNHRNLPPGKDPLNENIEKRHDPYRDYNNQRNRNHELKQPDKDDFQFLFGDGD</sequence>
<feature type="compositionally biased region" description="Low complexity" evidence="1">
    <location>
        <begin position="1"/>
        <end position="13"/>
    </location>
</feature>
<evidence type="ECO:0000313" key="3">
    <source>
        <dbReference type="Proteomes" id="UP000249808"/>
    </source>
</evidence>
<gene>
    <name evidence="2" type="ORF">BHU61_06485</name>
</gene>
<dbReference type="AlphaFoldDB" id="A0A327ZS25"/>
<protein>
    <submittedName>
        <fullName evidence="2">Uncharacterized protein</fullName>
    </submittedName>
</protein>
<name>A0A327ZS25_9STAP</name>
<dbReference type="RefSeq" id="WP_111715555.1">
    <property type="nucleotide sequence ID" value="NZ_JBHSSR010000004.1"/>
</dbReference>
<reference evidence="2 3" key="1">
    <citation type="journal article" date="2018" name="Front. Microbiol.">
        <title>Description and Comparative Genomics of Macrococcus caseolyticus subsp. hominis subsp. nov., Macrococcus goetzii sp. nov., Macrococcus epidermidis sp. nov., and Macrococcus bohemicus sp. nov., Novel Macrococci From Human Clinical Material With Virulence Potential and Suspected Uptake of Foreign DNA by Natural Transformation.</title>
        <authorList>
            <person name="Maslanova I."/>
            <person name="Wertheimer Z."/>
            <person name="Sedlacek I."/>
            <person name="Svec P."/>
            <person name="Indrakova A."/>
            <person name="Kovarovic V."/>
            <person name="Schumann P."/>
            <person name="Sproer C."/>
            <person name="Kralova S."/>
            <person name="Sedo O."/>
            <person name="Kristofova L."/>
            <person name="Vrbovska V."/>
            <person name="Fuzik T."/>
            <person name="Petras P."/>
            <person name="Zdrahal Z."/>
            <person name="Ruzickova V."/>
            <person name="Doskar J."/>
            <person name="Pantucek R."/>
        </authorList>
    </citation>
    <scope>NUCLEOTIDE SEQUENCE [LARGE SCALE GENOMIC DNA]</scope>
    <source>
        <strain evidence="2 3">01/688</strain>
    </source>
</reference>
<feature type="compositionally biased region" description="Basic and acidic residues" evidence="1">
    <location>
        <begin position="26"/>
        <end position="39"/>
    </location>
</feature>
<proteinExistence type="predicted"/>
<evidence type="ECO:0000256" key="1">
    <source>
        <dbReference type="SAM" id="MobiDB-lite"/>
    </source>
</evidence>
<organism evidence="2 3">
    <name type="scientific">Macrococcus epidermidis</name>
    <dbReference type="NCBI Taxonomy" id="1902580"/>
    <lineage>
        <taxon>Bacteria</taxon>
        <taxon>Bacillati</taxon>
        <taxon>Bacillota</taxon>
        <taxon>Bacilli</taxon>
        <taxon>Bacillales</taxon>
        <taxon>Staphylococcaceae</taxon>
        <taxon>Macrococcus</taxon>
    </lineage>
</organism>
<evidence type="ECO:0000313" key="2">
    <source>
        <dbReference type="EMBL" id="RAK44957.1"/>
    </source>
</evidence>
<keyword evidence="3" id="KW-1185">Reference proteome</keyword>
<dbReference type="EMBL" id="PZJH01000002">
    <property type="protein sequence ID" value="RAK44957.1"/>
    <property type="molecule type" value="Genomic_DNA"/>
</dbReference>
<accession>A0A327ZS25</accession>
<feature type="compositionally biased region" description="Basic and acidic residues" evidence="1">
    <location>
        <begin position="47"/>
        <end position="59"/>
    </location>
</feature>